<sequence>MIAIIFKPRLRQNATNCFIVSLAAADLLLGTVVMPFSIIEFWRSSYSTYPVSKNKETAVFHLWPYGQDWCDAWHAFDVLSCTASILNLCVISVERYIAISDPFNYQSKMTHSRCLCMIAIAWICSAMISFPAIAWWRASTYWTQQFTGEQIPPMNITVVNRTLEGTCIFPDDQLYLFISSCVSFHLPLFVMIFVYWRIYRTATMVLKSLTCGIKTIPNGNKPGENLVLRVHRGGSNKNGAQYNTSISPIEREPSFTRNAFECPADSRTEIDCGSFMEQVTPENSGIRDQFQQGDSRPSSIRRVHFDSNVQPNNTRGSACCLSYLCSCHECNPWTFCTIRAGQPTDTGNEDRKPRLHIFKKRLNRFLQEKRAAKTLGMIMGVFIFCWLPFFVYNTIKSISPSLIRQHDDILFPLFTWLGYVNSSMNPFIYAYSLRDIRRAFSEILCIHCGKTRGRVTLTHSNFCSRT</sequence>
<proteinExistence type="inferred from homology"/>
<evidence type="ECO:0000256" key="7">
    <source>
        <dbReference type="ARBA" id="ARBA00023170"/>
    </source>
</evidence>
<evidence type="ECO:0000259" key="11">
    <source>
        <dbReference type="PROSITE" id="PS50262"/>
    </source>
</evidence>
<evidence type="ECO:0000256" key="5">
    <source>
        <dbReference type="ARBA" id="ARBA00023040"/>
    </source>
</evidence>
<dbReference type="PROSITE" id="PS00237">
    <property type="entry name" value="G_PROTEIN_RECEP_F1_1"/>
    <property type="match status" value="1"/>
</dbReference>
<evidence type="ECO:0000256" key="2">
    <source>
        <dbReference type="ARBA" id="ARBA00022475"/>
    </source>
</evidence>
<comment type="subcellular location">
    <subcellularLocation>
        <location evidence="1">Cell membrane</location>
        <topology evidence="1">Multi-pass membrane protein</topology>
    </subcellularLocation>
</comment>
<dbReference type="AlphaFoldDB" id="A0A8S9Z9G0"/>
<comment type="caution">
    <text evidence="12">The sequence shown here is derived from an EMBL/GenBank/DDBJ whole genome shotgun (WGS) entry which is preliminary data.</text>
</comment>
<evidence type="ECO:0000256" key="6">
    <source>
        <dbReference type="ARBA" id="ARBA00023136"/>
    </source>
</evidence>
<dbReference type="GO" id="GO:0005886">
    <property type="term" value="C:plasma membrane"/>
    <property type="evidence" value="ECO:0007669"/>
    <property type="project" value="UniProtKB-SubCell"/>
</dbReference>
<dbReference type="Proteomes" id="UP000822476">
    <property type="component" value="Unassembled WGS sequence"/>
</dbReference>
<feature type="domain" description="G-protein coupled receptors family 1 profile" evidence="11">
    <location>
        <begin position="1"/>
        <end position="429"/>
    </location>
</feature>
<evidence type="ECO:0000313" key="13">
    <source>
        <dbReference type="Proteomes" id="UP000822476"/>
    </source>
</evidence>
<dbReference type="PANTHER" id="PTHR24248:SF185">
    <property type="entry name" value="DOPAMINE RECEPTOR 2"/>
    <property type="match status" value="1"/>
</dbReference>
<name>A0A8S9Z9G0_9TREM</name>
<dbReference type="InterPro" id="IPR000276">
    <property type="entry name" value="GPCR_Rhodpsn"/>
</dbReference>
<keyword evidence="7 9" id="KW-0675">Receptor</keyword>
<feature type="transmembrane region" description="Helical" evidence="10">
    <location>
        <begin position="114"/>
        <end position="136"/>
    </location>
</feature>
<keyword evidence="2" id="KW-1003">Cell membrane</keyword>
<reference evidence="12" key="1">
    <citation type="submission" date="2019-07" db="EMBL/GenBank/DDBJ databases">
        <title>Annotation for the trematode Paragonimus miyazaki's.</title>
        <authorList>
            <person name="Choi Y.-J."/>
        </authorList>
    </citation>
    <scope>NUCLEOTIDE SEQUENCE</scope>
    <source>
        <strain evidence="12">Japan</strain>
    </source>
</reference>
<feature type="transmembrane region" description="Helical" evidence="10">
    <location>
        <begin position="72"/>
        <end position="93"/>
    </location>
</feature>
<keyword evidence="4 10" id="KW-1133">Transmembrane helix</keyword>
<keyword evidence="8 9" id="KW-0807">Transducer</keyword>
<keyword evidence="13" id="KW-1185">Reference proteome</keyword>
<keyword evidence="3 9" id="KW-0812">Transmembrane</keyword>
<dbReference type="GO" id="GO:0004930">
    <property type="term" value="F:G protein-coupled receptor activity"/>
    <property type="evidence" value="ECO:0007669"/>
    <property type="project" value="UniProtKB-KW"/>
</dbReference>
<dbReference type="GO" id="GO:0043410">
    <property type="term" value="P:positive regulation of MAPK cascade"/>
    <property type="evidence" value="ECO:0007669"/>
    <property type="project" value="TreeGrafter"/>
</dbReference>
<dbReference type="PROSITE" id="PS50262">
    <property type="entry name" value="G_PROTEIN_RECEP_F1_2"/>
    <property type="match status" value="1"/>
</dbReference>
<protein>
    <recommendedName>
        <fullName evidence="11">G-protein coupled receptors family 1 profile domain-containing protein</fullName>
    </recommendedName>
</protein>
<dbReference type="Pfam" id="PF00001">
    <property type="entry name" value="7tm_1"/>
    <property type="match status" value="1"/>
</dbReference>
<dbReference type="PRINTS" id="PR00237">
    <property type="entry name" value="GPCRRHODOPSN"/>
</dbReference>
<feature type="transmembrane region" description="Helical" evidence="10">
    <location>
        <begin position="371"/>
        <end position="389"/>
    </location>
</feature>
<evidence type="ECO:0000256" key="3">
    <source>
        <dbReference type="ARBA" id="ARBA00022692"/>
    </source>
</evidence>
<evidence type="ECO:0000256" key="9">
    <source>
        <dbReference type="RuleBase" id="RU000688"/>
    </source>
</evidence>
<dbReference type="Gene3D" id="1.20.1070.10">
    <property type="entry name" value="Rhodopsin 7-helix transmembrane proteins"/>
    <property type="match status" value="2"/>
</dbReference>
<evidence type="ECO:0000256" key="10">
    <source>
        <dbReference type="SAM" id="Phobius"/>
    </source>
</evidence>
<keyword evidence="5 9" id="KW-0297">G-protein coupled receptor</keyword>
<dbReference type="GO" id="GO:0071880">
    <property type="term" value="P:adenylate cyclase-activating adrenergic receptor signaling pathway"/>
    <property type="evidence" value="ECO:0007669"/>
    <property type="project" value="TreeGrafter"/>
</dbReference>
<gene>
    <name evidence="12" type="ORF">EG68_00517</name>
</gene>
<keyword evidence="6 10" id="KW-0472">Membrane</keyword>
<evidence type="ECO:0000256" key="8">
    <source>
        <dbReference type="ARBA" id="ARBA00023224"/>
    </source>
</evidence>
<organism evidence="12 13">
    <name type="scientific">Paragonimus skrjabini miyazakii</name>
    <dbReference type="NCBI Taxonomy" id="59628"/>
    <lineage>
        <taxon>Eukaryota</taxon>
        <taxon>Metazoa</taxon>
        <taxon>Spiralia</taxon>
        <taxon>Lophotrochozoa</taxon>
        <taxon>Platyhelminthes</taxon>
        <taxon>Trematoda</taxon>
        <taxon>Digenea</taxon>
        <taxon>Plagiorchiida</taxon>
        <taxon>Troglotremata</taxon>
        <taxon>Troglotrematidae</taxon>
        <taxon>Paragonimus</taxon>
    </lineage>
</organism>
<evidence type="ECO:0000256" key="1">
    <source>
        <dbReference type="ARBA" id="ARBA00004651"/>
    </source>
</evidence>
<evidence type="ECO:0000256" key="4">
    <source>
        <dbReference type="ARBA" id="ARBA00022989"/>
    </source>
</evidence>
<feature type="transmembrane region" description="Helical" evidence="10">
    <location>
        <begin position="409"/>
        <end position="431"/>
    </location>
</feature>
<feature type="transmembrane region" description="Helical" evidence="10">
    <location>
        <begin position="174"/>
        <end position="196"/>
    </location>
</feature>
<dbReference type="EMBL" id="JTDE01000151">
    <property type="protein sequence ID" value="KAF7262163.1"/>
    <property type="molecule type" value="Genomic_DNA"/>
</dbReference>
<comment type="similarity">
    <text evidence="9">Belongs to the G-protein coupled receptor 1 family.</text>
</comment>
<accession>A0A8S9Z9G0</accession>
<dbReference type="SUPFAM" id="SSF81321">
    <property type="entry name" value="Family A G protein-coupled receptor-like"/>
    <property type="match status" value="1"/>
</dbReference>
<dbReference type="PANTHER" id="PTHR24248">
    <property type="entry name" value="ADRENERGIC RECEPTOR-RELATED G-PROTEIN COUPLED RECEPTOR"/>
    <property type="match status" value="1"/>
</dbReference>
<dbReference type="InterPro" id="IPR017452">
    <property type="entry name" value="GPCR_Rhodpsn_7TM"/>
</dbReference>
<evidence type="ECO:0000313" key="12">
    <source>
        <dbReference type="EMBL" id="KAF7262163.1"/>
    </source>
</evidence>
<feature type="transmembrane region" description="Helical" evidence="10">
    <location>
        <begin position="17"/>
        <end position="39"/>
    </location>
</feature>
<dbReference type="OrthoDB" id="5957871at2759"/>